<dbReference type="InterPro" id="IPR015926">
    <property type="entry name" value="Cytolysin/lectin"/>
</dbReference>
<dbReference type="PANTHER" id="PTHR40388">
    <property type="entry name" value="BRYOPORIN"/>
    <property type="match status" value="1"/>
</dbReference>
<reference evidence="6 7" key="1">
    <citation type="submission" date="2020-10" db="EMBL/GenBank/DDBJ databases">
        <title>Pygocentrus nattereri (red-bellied piranha) genome, fPygNat1, primary haplotype.</title>
        <authorList>
            <person name="Myers G."/>
            <person name="Meyer A."/>
            <person name="Karagic N."/>
            <person name="Pippel M."/>
            <person name="Winkler S."/>
            <person name="Tracey A."/>
            <person name="Wood J."/>
            <person name="Formenti G."/>
            <person name="Howe K."/>
            <person name="Fedrigo O."/>
            <person name="Jarvis E.D."/>
        </authorList>
    </citation>
    <scope>NUCLEOTIDE SEQUENCE [LARGE SCALE GENOMIC DNA]</scope>
</reference>
<proteinExistence type="predicted"/>
<evidence type="ECO:0000313" key="7">
    <source>
        <dbReference type="Proteomes" id="UP001501920"/>
    </source>
</evidence>
<keyword evidence="7" id="KW-1185">Reference proteome</keyword>
<dbReference type="GO" id="GO:0051715">
    <property type="term" value="P:cytolysis in another organism"/>
    <property type="evidence" value="ECO:0007669"/>
    <property type="project" value="InterPro"/>
</dbReference>
<reference evidence="6" key="2">
    <citation type="submission" date="2025-08" db="UniProtKB">
        <authorList>
            <consortium name="Ensembl"/>
        </authorList>
    </citation>
    <scope>IDENTIFICATION</scope>
</reference>
<dbReference type="OMA" id="KATMCPM"/>
<evidence type="ECO:0000256" key="5">
    <source>
        <dbReference type="ARBA" id="ARBA00023331"/>
    </source>
</evidence>
<dbReference type="OrthoDB" id="2304600at2759"/>
<keyword evidence="5" id="KW-0166">Nematocyst</keyword>
<evidence type="ECO:0000256" key="1">
    <source>
        <dbReference type="ARBA" id="ARBA00004175"/>
    </source>
</evidence>
<organism evidence="6 7">
    <name type="scientific">Pygocentrus nattereri</name>
    <name type="common">Red-bellied piranha</name>
    <dbReference type="NCBI Taxonomy" id="42514"/>
    <lineage>
        <taxon>Eukaryota</taxon>
        <taxon>Metazoa</taxon>
        <taxon>Chordata</taxon>
        <taxon>Craniata</taxon>
        <taxon>Vertebrata</taxon>
        <taxon>Euteleostomi</taxon>
        <taxon>Actinopterygii</taxon>
        <taxon>Neopterygii</taxon>
        <taxon>Teleostei</taxon>
        <taxon>Ostariophysi</taxon>
        <taxon>Characiformes</taxon>
        <taxon>Characoidei</taxon>
        <taxon>Pygocentrus</taxon>
    </lineage>
</organism>
<dbReference type="GO" id="GO:0006812">
    <property type="term" value="P:monoatomic cation transport"/>
    <property type="evidence" value="ECO:0007669"/>
    <property type="project" value="InterPro"/>
</dbReference>
<dbReference type="GO" id="GO:0042151">
    <property type="term" value="C:nematocyst"/>
    <property type="evidence" value="ECO:0007669"/>
    <property type="project" value="UniProtKB-SubCell"/>
</dbReference>
<dbReference type="Ensembl" id="ENSPNAT00000002881.2">
    <property type="protein sequence ID" value="ENSPNAP00000027316.1"/>
    <property type="gene ID" value="ENSPNAG00000012784.2"/>
</dbReference>
<evidence type="ECO:0000256" key="4">
    <source>
        <dbReference type="ARBA" id="ARBA00023298"/>
    </source>
</evidence>
<name>A0A3B4DW76_PYGNA</name>
<keyword evidence="4" id="KW-1053">Target membrane</keyword>
<dbReference type="GO" id="GO:0046930">
    <property type="term" value="C:pore complex"/>
    <property type="evidence" value="ECO:0007669"/>
    <property type="project" value="InterPro"/>
</dbReference>
<dbReference type="GO" id="GO:0046931">
    <property type="term" value="P:pore complex assembly"/>
    <property type="evidence" value="ECO:0007669"/>
    <property type="project" value="InterPro"/>
</dbReference>
<evidence type="ECO:0000256" key="2">
    <source>
        <dbReference type="ARBA" id="ARBA00004532"/>
    </source>
</evidence>
<keyword evidence="4" id="KW-0472">Membrane</keyword>
<keyword evidence="3" id="KW-1052">Target cell membrane</keyword>
<comment type="subcellular location">
    <subcellularLocation>
        <location evidence="2">Nematocyst</location>
    </subcellularLocation>
    <subcellularLocation>
        <location evidence="1">Target cell membrane</location>
    </subcellularLocation>
</comment>
<dbReference type="InterPro" id="IPR009104">
    <property type="entry name" value="Anemon_actinoporin-like"/>
</dbReference>
<reference evidence="6" key="3">
    <citation type="submission" date="2025-09" db="UniProtKB">
        <authorList>
            <consortium name="Ensembl"/>
        </authorList>
    </citation>
    <scope>IDENTIFICATION</scope>
</reference>
<dbReference type="GO" id="GO:0015267">
    <property type="term" value="F:channel activity"/>
    <property type="evidence" value="ECO:0007669"/>
    <property type="project" value="InterPro"/>
</dbReference>
<protein>
    <submittedName>
        <fullName evidence="6">Uncharacterized protein</fullName>
    </submittedName>
</protein>
<dbReference type="AlphaFoldDB" id="A0A3B4DW76"/>
<sequence length="195" mass="21858">MNLAGVSISAALNQISWVSSTVEQVSRSMGTWRNVSIQIINYSDKYILTNPRTYTYSGHCHNPPQPTITRKKQEACSFSKTDYASCGSVGVLTYNILINETNHVGELAIMFSVPFSYSLYENWFALGIYERGISCDHNLFNQMYYKHSGPFRREKGTGSFNTYSGKGVLVKGTMSAFGQSIIKVELWDEGHAALY</sequence>
<dbReference type="Proteomes" id="UP001501920">
    <property type="component" value="Chromosome 10"/>
</dbReference>
<dbReference type="GeneTree" id="ENSGT00940000164286"/>
<gene>
    <name evidence="6" type="primary">RAB21</name>
</gene>
<dbReference type="GO" id="GO:0044218">
    <property type="term" value="C:other organism cell membrane"/>
    <property type="evidence" value="ECO:0007669"/>
    <property type="project" value="UniProtKB-KW"/>
</dbReference>
<dbReference type="PANTHER" id="PTHR40388:SF1">
    <property type="entry name" value="BRYOPORIN"/>
    <property type="match status" value="1"/>
</dbReference>
<dbReference type="SUPFAM" id="SSF63724">
    <property type="entry name" value="Cytolysin/lectin"/>
    <property type="match status" value="1"/>
</dbReference>
<evidence type="ECO:0000313" key="6">
    <source>
        <dbReference type="Ensembl" id="ENSPNAP00000027316.1"/>
    </source>
</evidence>
<dbReference type="InterPro" id="IPR050677">
    <property type="entry name" value="Actinoporin_PFT"/>
</dbReference>
<dbReference type="Pfam" id="PF06369">
    <property type="entry name" value="Anemone_cytotox"/>
    <property type="match status" value="1"/>
</dbReference>
<accession>A0A3B4DW76</accession>
<evidence type="ECO:0000256" key="3">
    <source>
        <dbReference type="ARBA" id="ARBA00022537"/>
    </source>
</evidence>
<dbReference type="Gene3D" id="2.60.270.20">
    <property type="entry name" value="Cytolysin/lectin"/>
    <property type="match status" value="1"/>
</dbReference>